<name>A0A1M4WFN5_9FLAO</name>
<evidence type="ECO:0000313" key="3">
    <source>
        <dbReference type="Proteomes" id="UP000184147"/>
    </source>
</evidence>
<dbReference type="Gene3D" id="3.40.50.1110">
    <property type="entry name" value="SGNH hydrolase"/>
    <property type="match status" value="2"/>
</dbReference>
<sequence length="517" mass="53320">MIKNYKWLFLVALTFTACSSDDDPVADANSSDGLPLTAGTANFSKFVALGNSLTAGFSDNALFIEGQKGSYPNLMAQKFALVGGGEFKVPYMNDNVGGLLLGGTPIQGTRLFFNGTAPVNVSGVPSTEVTNVLTGPFNNMGIPGAKSFHLLANGYGNAAGVLTGQANPYYVRFASSPTSNVLADAVAQSPTFFSLWIGNNDVLAYATSGGSGVNQAGNTNPATYGSNDITDPNVFASVYTTLVDGLTTNGAKGVVANIPDVTAVPFFTTVPTNPIPGLPAANAGQLNLLFGAVNQITTAIGQPNRFQTLVADDGNAATVENNPLLIQDETLVDLSAAITNALTPVLGPTTATFVGGLYGRARHARNTAGSRDYILLSARGVIGTTTTSAPAPFNTVGVSFPMQDNTTLTAAEAAEVKTATTAFNNSIAAIASSKGLAFVDANTLLNQVATTGISRDGFTVRSTYVTGGGFSLDGVHPSPRGYGLIANEFLKAINTTYGSNFKGYNLGDFRILFPASL</sequence>
<accession>A0A1M4WFN5</accession>
<feature type="signal peptide" evidence="1">
    <location>
        <begin position="1"/>
        <end position="19"/>
    </location>
</feature>
<protein>
    <submittedName>
        <fullName evidence="2">GDSL-like Lipase/Acylhydrolase</fullName>
    </submittedName>
</protein>
<proteinExistence type="predicted"/>
<keyword evidence="3" id="KW-1185">Reference proteome</keyword>
<gene>
    <name evidence="2" type="ORF">SAMN05444377_101282</name>
</gene>
<feature type="chain" id="PRO_5011979411" evidence="1">
    <location>
        <begin position="20"/>
        <end position="517"/>
    </location>
</feature>
<dbReference type="InterPro" id="IPR036514">
    <property type="entry name" value="SGNH_hydro_sf"/>
</dbReference>
<dbReference type="OrthoDB" id="9764164at2"/>
<keyword evidence="2" id="KW-0378">Hydrolase</keyword>
<dbReference type="RefSeq" id="WP_073360695.1">
    <property type="nucleotide sequence ID" value="NZ_FQVQ01000001.1"/>
</dbReference>
<evidence type="ECO:0000313" key="2">
    <source>
        <dbReference type="EMBL" id="SHE79995.1"/>
    </source>
</evidence>
<dbReference type="SUPFAM" id="SSF52266">
    <property type="entry name" value="SGNH hydrolase"/>
    <property type="match status" value="2"/>
</dbReference>
<reference evidence="2 3" key="1">
    <citation type="submission" date="2016-11" db="EMBL/GenBank/DDBJ databases">
        <authorList>
            <person name="Jaros S."/>
            <person name="Januszkiewicz K."/>
            <person name="Wedrychowicz H."/>
        </authorList>
    </citation>
    <scope>NUCLEOTIDE SEQUENCE [LARGE SCALE GENOMIC DNA]</scope>
    <source>
        <strain evidence="2 3">DSM 25660</strain>
    </source>
</reference>
<dbReference type="PROSITE" id="PS51257">
    <property type="entry name" value="PROKAR_LIPOPROTEIN"/>
    <property type="match status" value="1"/>
</dbReference>
<dbReference type="AlphaFoldDB" id="A0A1M4WFN5"/>
<dbReference type="EMBL" id="FQVQ01000001">
    <property type="protein sequence ID" value="SHE79995.1"/>
    <property type="molecule type" value="Genomic_DNA"/>
</dbReference>
<dbReference type="STRING" id="1124188.SAMN05444377_101282"/>
<keyword evidence="1" id="KW-0732">Signal</keyword>
<evidence type="ECO:0000256" key="1">
    <source>
        <dbReference type="SAM" id="SignalP"/>
    </source>
</evidence>
<dbReference type="Proteomes" id="UP000184147">
    <property type="component" value="Unassembled WGS sequence"/>
</dbReference>
<dbReference type="GO" id="GO:0016788">
    <property type="term" value="F:hydrolase activity, acting on ester bonds"/>
    <property type="evidence" value="ECO:0007669"/>
    <property type="project" value="UniProtKB-ARBA"/>
</dbReference>
<organism evidence="2 3">
    <name type="scientific">Flavobacterium fontis</name>
    <dbReference type="NCBI Taxonomy" id="1124188"/>
    <lineage>
        <taxon>Bacteria</taxon>
        <taxon>Pseudomonadati</taxon>
        <taxon>Bacteroidota</taxon>
        <taxon>Flavobacteriia</taxon>
        <taxon>Flavobacteriales</taxon>
        <taxon>Flavobacteriaceae</taxon>
        <taxon>Flavobacterium</taxon>
    </lineage>
</organism>